<name>A0AAP3E5Q0_9EURY</name>
<organism evidence="1 2">
    <name type="scientific">Natronosalvus hydrolyticus</name>
    <dbReference type="NCBI Taxonomy" id="2979988"/>
    <lineage>
        <taxon>Archaea</taxon>
        <taxon>Methanobacteriati</taxon>
        <taxon>Methanobacteriota</taxon>
        <taxon>Stenosarchaea group</taxon>
        <taxon>Halobacteria</taxon>
        <taxon>Halobacteriales</taxon>
        <taxon>Natrialbaceae</taxon>
        <taxon>Natronosalvus</taxon>
    </lineage>
</organism>
<dbReference type="AlphaFoldDB" id="A0AAP3E5Q0"/>
<keyword evidence="2" id="KW-1185">Reference proteome</keyword>
<dbReference type="EMBL" id="JAOPJZ010000001">
    <property type="protein sequence ID" value="MCU4750942.1"/>
    <property type="molecule type" value="Genomic_DNA"/>
</dbReference>
<accession>A0AAP3E5Q0</accession>
<sequence>MNKASNYVQTTKEQSAVRKFVADHGCPVNRKDIEHLTIAGRSVAVAKDLTEAERELVAEAIRDTKPVTKACFGNSLELCEYDERFKYTEGFASLDEFDVSGFEHAWCMLDSEKLVDVTTTFDDYYGVVLADHTIRRYTDEENRYYGVIGNHRNRFEFLCEQGYMEA</sequence>
<gene>
    <name evidence="1" type="ORF">OB919_02915</name>
</gene>
<protein>
    <submittedName>
        <fullName evidence="1">Uncharacterized protein</fullName>
    </submittedName>
</protein>
<dbReference type="Proteomes" id="UP001321047">
    <property type="component" value="Unassembled WGS sequence"/>
</dbReference>
<dbReference type="RefSeq" id="WP_342806202.1">
    <property type="nucleotide sequence ID" value="NZ_JAOPJZ010000001.1"/>
</dbReference>
<evidence type="ECO:0000313" key="2">
    <source>
        <dbReference type="Proteomes" id="UP001321047"/>
    </source>
</evidence>
<proteinExistence type="predicted"/>
<evidence type="ECO:0000313" key="1">
    <source>
        <dbReference type="EMBL" id="MCU4750942.1"/>
    </source>
</evidence>
<comment type="caution">
    <text evidence="1">The sequence shown here is derived from an EMBL/GenBank/DDBJ whole genome shotgun (WGS) entry which is preliminary data.</text>
</comment>
<reference evidence="1 2" key="1">
    <citation type="submission" date="2022-09" db="EMBL/GenBank/DDBJ databases">
        <title>Enrichment on poylsaccharides allowed isolation of novel metabolic and taxonomic groups of Haloarchaea.</title>
        <authorList>
            <person name="Sorokin D.Y."/>
            <person name="Elcheninov A.G."/>
            <person name="Khizhniak T.V."/>
            <person name="Kolganova T.V."/>
            <person name="Kublanov I.V."/>
        </authorList>
    </citation>
    <scope>NUCLEOTIDE SEQUENCE [LARGE SCALE GENOMIC DNA]</scope>
    <source>
        <strain evidence="1 2">AArc-curdl1</strain>
    </source>
</reference>